<feature type="transmembrane region" description="Helical" evidence="8">
    <location>
        <begin position="313"/>
        <end position="334"/>
    </location>
</feature>
<evidence type="ECO:0000256" key="8">
    <source>
        <dbReference type="SAM" id="Phobius"/>
    </source>
</evidence>
<dbReference type="OrthoDB" id="9793390at2"/>
<feature type="transmembrane region" description="Helical" evidence="8">
    <location>
        <begin position="37"/>
        <end position="55"/>
    </location>
</feature>
<evidence type="ECO:0000256" key="3">
    <source>
        <dbReference type="ARBA" id="ARBA00022448"/>
    </source>
</evidence>
<dbReference type="RefSeq" id="WP_078349659.1">
    <property type="nucleotide sequence ID" value="NZ_MBTF01000034.1"/>
</dbReference>
<proteinExistence type="inferred from homology"/>
<accession>A0A1S9PAC5</accession>
<evidence type="ECO:0000256" key="7">
    <source>
        <dbReference type="ARBA" id="ARBA00023136"/>
    </source>
</evidence>
<feature type="transmembrane region" description="Helical" evidence="8">
    <location>
        <begin position="205"/>
        <end position="227"/>
    </location>
</feature>
<dbReference type="Pfam" id="PF01594">
    <property type="entry name" value="AI-2E_transport"/>
    <property type="match status" value="1"/>
</dbReference>
<dbReference type="EMBL" id="MBTF01000034">
    <property type="protein sequence ID" value="OOQ57936.1"/>
    <property type="molecule type" value="Genomic_DNA"/>
</dbReference>
<feature type="transmembrane region" description="Helical" evidence="8">
    <location>
        <begin position="12"/>
        <end position="31"/>
    </location>
</feature>
<keyword evidence="4" id="KW-1003">Cell membrane</keyword>
<comment type="similarity">
    <text evidence="2">Belongs to the autoinducer-2 exporter (AI-2E) (TC 2.A.86) family.</text>
</comment>
<dbReference type="PANTHER" id="PTHR21716">
    <property type="entry name" value="TRANSMEMBRANE PROTEIN"/>
    <property type="match status" value="1"/>
</dbReference>
<keyword evidence="7 8" id="KW-0472">Membrane</keyword>
<dbReference type="GO" id="GO:0055085">
    <property type="term" value="P:transmembrane transport"/>
    <property type="evidence" value="ECO:0007669"/>
    <property type="project" value="TreeGrafter"/>
</dbReference>
<evidence type="ECO:0000256" key="5">
    <source>
        <dbReference type="ARBA" id="ARBA00022692"/>
    </source>
</evidence>
<dbReference type="InterPro" id="IPR002549">
    <property type="entry name" value="AI-2E-like"/>
</dbReference>
<sequence>MPLKKTIAPFYERLALVLIGFCILGYLVIVAKNLLDPLMFGFLFAVLLLPLADFLEQKLRLPRSASSFVSILLLVGFISGILYLVGAQITNLASDWPMLKKQVDQSIEGLQEWVQHAFHIDATKQMTYVDNTARKIMASGGVVLETTFGAISSLMLFYIFILIFTFFILFYRRLLFKFITSVFDDGHSHVVFDVVENVQKILRQYIFGLLLEMVIVAAVAVTAFWIIGIKYAALLGLIVGLFNIIPYLGIFTALLLSVLITFATGTLSDTVTVAISVIGIHAVDANVLLPAIVGSKVRLNALVTFIGIILGEMLWGLSGMFLSIPIIAIFKIIFDRIDGLKPWGYLLGGDYEYKESAQKKMKTE</sequence>
<dbReference type="GO" id="GO:0005886">
    <property type="term" value="C:plasma membrane"/>
    <property type="evidence" value="ECO:0007669"/>
    <property type="project" value="UniProtKB-SubCell"/>
</dbReference>
<keyword evidence="5 8" id="KW-0812">Transmembrane</keyword>
<evidence type="ECO:0000313" key="9">
    <source>
        <dbReference type="EMBL" id="OOQ57936.1"/>
    </source>
</evidence>
<dbReference type="AlphaFoldDB" id="A0A1S9PAC5"/>
<organism evidence="9 10">
    <name type="scientific">Mucilaginibacter pedocola</name>
    <dbReference type="NCBI Taxonomy" id="1792845"/>
    <lineage>
        <taxon>Bacteria</taxon>
        <taxon>Pseudomonadati</taxon>
        <taxon>Bacteroidota</taxon>
        <taxon>Sphingobacteriia</taxon>
        <taxon>Sphingobacteriales</taxon>
        <taxon>Sphingobacteriaceae</taxon>
        <taxon>Mucilaginibacter</taxon>
    </lineage>
</organism>
<evidence type="ECO:0000256" key="2">
    <source>
        <dbReference type="ARBA" id="ARBA00009773"/>
    </source>
</evidence>
<dbReference type="PANTHER" id="PTHR21716:SF53">
    <property type="entry name" value="PERMEASE PERM-RELATED"/>
    <property type="match status" value="1"/>
</dbReference>
<protein>
    <submittedName>
        <fullName evidence="9">AI-2E family transporter</fullName>
    </submittedName>
</protein>
<dbReference type="STRING" id="1792845.BC343_09665"/>
<keyword evidence="3" id="KW-0813">Transport</keyword>
<feature type="transmembrane region" description="Helical" evidence="8">
    <location>
        <begin position="147"/>
        <end position="171"/>
    </location>
</feature>
<comment type="subcellular location">
    <subcellularLocation>
        <location evidence="1">Cell membrane</location>
        <topology evidence="1">Multi-pass membrane protein</topology>
    </subcellularLocation>
</comment>
<name>A0A1S9PAC5_9SPHI</name>
<evidence type="ECO:0000256" key="1">
    <source>
        <dbReference type="ARBA" id="ARBA00004651"/>
    </source>
</evidence>
<evidence type="ECO:0000256" key="4">
    <source>
        <dbReference type="ARBA" id="ARBA00022475"/>
    </source>
</evidence>
<gene>
    <name evidence="9" type="ORF">BC343_09665</name>
</gene>
<evidence type="ECO:0000313" key="10">
    <source>
        <dbReference type="Proteomes" id="UP000189739"/>
    </source>
</evidence>
<reference evidence="9 10" key="1">
    <citation type="submission" date="2016-07" db="EMBL/GenBank/DDBJ databases">
        <title>Genomic analysis of zinc-resistant bacterium Mucilaginibacter pedocola TBZ30.</title>
        <authorList>
            <person name="Huang J."/>
            <person name="Tang J."/>
        </authorList>
    </citation>
    <scope>NUCLEOTIDE SEQUENCE [LARGE SCALE GENOMIC DNA]</scope>
    <source>
        <strain evidence="9 10">TBZ30</strain>
    </source>
</reference>
<evidence type="ECO:0000256" key="6">
    <source>
        <dbReference type="ARBA" id="ARBA00022989"/>
    </source>
</evidence>
<feature type="transmembrane region" description="Helical" evidence="8">
    <location>
        <begin position="233"/>
        <end position="259"/>
    </location>
</feature>
<comment type="caution">
    <text evidence="9">The sequence shown here is derived from an EMBL/GenBank/DDBJ whole genome shotgun (WGS) entry which is preliminary data.</text>
</comment>
<feature type="transmembrane region" description="Helical" evidence="8">
    <location>
        <begin position="271"/>
        <end position="293"/>
    </location>
</feature>
<keyword evidence="10" id="KW-1185">Reference proteome</keyword>
<feature type="transmembrane region" description="Helical" evidence="8">
    <location>
        <begin position="67"/>
        <end position="89"/>
    </location>
</feature>
<keyword evidence="6 8" id="KW-1133">Transmembrane helix</keyword>
<dbReference type="Proteomes" id="UP000189739">
    <property type="component" value="Unassembled WGS sequence"/>
</dbReference>